<dbReference type="GO" id="GO:0003991">
    <property type="term" value="F:acetylglutamate kinase activity"/>
    <property type="evidence" value="ECO:0007669"/>
    <property type="project" value="UniProtKB-UniRule"/>
</dbReference>
<feature type="site" description="Transition state stabilizer" evidence="9">
    <location>
        <position position="222"/>
    </location>
</feature>
<evidence type="ECO:0000256" key="1">
    <source>
        <dbReference type="ARBA" id="ARBA00004828"/>
    </source>
</evidence>
<comment type="similarity">
    <text evidence="9">Belongs to the acetylglutamate kinase family. ArgB subfamily.</text>
</comment>
<dbReference type="EC" id="2.7.2.8" evidence="9"/>
<evidence type="ECO:0000259" key="10">
    <source>
        <dbReference type="Pfam" id="PF00696"/>
    </source>
</evidence>
<organism evidence="11 12">
    <name type="scientific">Cyclobacterium xiamenense</name>
    <dbReference type="NCBI Taxonomy" id="1297121"/>
    <lineage>
        <taxon>Bacteria</taxon>
        <taxon>Pseudomonadati</taxon>
        <taxon>Bacteroidota</taxon>
        <taxon>Cytophagia</taxon>
        <taxon>Cytophagales</taxon>
        <taxon>Cyclobacteriaceae</taxon>
        <taxon>Cyclobacterium</taxon>
    </lineage>
</organism>
<dbReference type="Gene3D" id="3.40.1160.10">
    <property type="entry name" value="Acetylglutamate kinase-like"/>
    <property type="match status" value="1"/>
</dbReference>
<evidence type="ECO:0000256" key="2">
    <source>
        <dbReference type="ARBA" id="ARBA00022571"/>
    </source>
</evidence>
<keyword evidence="12" id="KW-1185">Reference proteome</keyword>
<comment type="pathway">
    <text evidence="1 9">Amino-acid biosynthesis; L-arginine biosynthesis; N(2)-acetyl-L-ornithine from L-glutamate: step 2/4.</text>
</comment>
<accession>A0A1H6TV65</accession>
<dbReference type="GO" id="GO:0005737">
    <property type="term" value="C:cytoplasm"/>
    <property type="evidence" value="ECO:0007669"/>
    <property type="project" value="UniProtKB-SubCell"/>
</dbReference>
<dbReference type="STRING" id="1416801.SAMN05192553_101488"/>
<keyword evidence="9" id="KW-0963">Cytoplasm</keyword>
<feature type="site" description="Transition state stabilizer" evidence="9">
    <location>
        <position position="7"/>
    </location>
</feature>
<keyword evidence="6 9" id="KW-0418">Kinase</keyword>
<evidence type="ECO:0000256" key="7">
    <source>
        <dbReference type="ARBA" id="ARBA00022840"/>
    </source>
</evidence>
<evidence type="ECO:0000256" key="3">
    <source>
        <dbReference type="ARBA" id="ARBA00022605"/>
    </source>
</evidence>
<dbReference type="InterPro" id="IPR001048">
    <property type="entry name" value="Asp/Glu/Uridylate_kinase"/>
</dbReference>
<reference evidence="12" key="1">
    <citation type="submission" date="2016-10" db="EMBL/GenBank/DDBJ databases">
        <authorList>
            <person name="Varghese N."/>
            <person name="Submissions S."/>
        </authorList>
    </citation>
    <scope>NUCLEOTIDE SEQUENCE [LARGE SCALE GENOMIC DNA]</scope>
    <source>
        <strain evidence="12">IBRC-M 10761</strain>
    </source>
</reference>
<feature type="domain" description="Aspartate/glutamate/uridylate kinase" evidence="10">
    <location>
        <begin position="4"/>
        <end position="238"/>
    </location>
</feature>
<comment type="catalytic activity">
    <reaction evidence="8 9">
        <text>N-acetyl-L-glutamate + ATP = N-acetyl-L-glutamyl 5-phosphate + ADP</text>
        <dbReference type="Rhea" id="RHEA:14629"/>
        <dbReference type="ChEBI" id="CHEBI:30616"/>
        <dbReference type="ChEBI" id="CHEBI:44337"/>
        <dbReference type="ChEBI" id="CHEBI:57936"/>
        <dbReference type="ChEBI" id="CHEBI:456216"/>
        <dbReference type="EC" id="2.7.2.8"/>
    </reaction>
</comment>
<dbReference type="GO" id="GO:0005524">
    <property type="term" value="F:ATP binding"/>
    <property type="evidence" value="ECO:0007669"/>
    <property type="project" value="UniProtKB-UniRule"/>
</dbReference>
<dbReference type="UniPathway" id="UPA00068">
    <property type="reaction ID" value="UER00107"/>
</dbReference>
<dbReference type="InterPro" id="IPR004662">
    <property type="entry name" value="AcgluKinase_fam"/>
</dbReference>
<dbReference type="SUPFAM" id="SSF53633">
    <property type="entry name" value="Carbamate kinase-like"/>
    <property type="match status" value="1"/>
</dbReference>
<dbReference type="AlphaFoldDB" id="A0A1H6TV65"/>
<evidence type="ECO:0000256" key="6">
    <source>
        <dbReference type="ARBA" id="ARBA00022777"/>
    </source>
</evidence>
<dbReference type="InterPro" id="IPR036393">
    <property type="entry name" value="AceGlu_kinase-like_sf"/>
</dbReference>
<evidence type="ECO:0000256" key="4">
    <source>
        <dbReference type="ARBA" id="ARBA00022679"/>
    </source>
</evidence>
<keyword evidence="2 9" id="KW-0055">Arginine biosynthesis</keyword>
<evidence type="ECO:0000313" key="12">
    <source>
        <dbReference type="Proteomes" id="UP000199403"/>
    </source>
</evidence>
<feature type="binding site" evidence="9">
    <location>
        <position position="156"/>
    </location>
    <ligand>
        <name>substrate</name>
    </ligand>
</feature>
<dbReference type="CDD" id="cd04238">
    <property type="entry name" value="AAK_NAGK-like"/>
    <property type="match status" value="1"/>
</dbReference>
<dbReference type="OrthoDB" id="9803155at2"/>
<keyword evidence="7 9" id="KW-0067">ATP-binding</keyword>
<name>A0A1H6TV65_9BACT</name>
<comment type="function">
    <text evidence="9">Catalyzes the ATP-dependent phosphorylation of N-acetyl-L-glutamate.</text>
</comment>
<gene>
    <name evidence="9" type="primary">argB</name>
    <name evidence="11" type="ORF">SAMN05192553_101488</name>
</gene>
<evidence type="ECO:0000313" key="11">
    <source>
        <dbReference type="EMBL" id="SEI83901.1"/>
    </source>
</evidence>
<dbReference type="PANTHER" id="PTHR23342:SF0">
    <property type="entry name" value="N-ACETYLGLUTAMATE SYNTHASE, MITOCHONDRIAL"/>
    <property type="match status" value="1"/>
</dbReference>
<feature type="binding site" evidence="9">
    <location>
        <begin position="39"/>
        <end position="40"/>
    </location>
    <ligand>
        <name>substrate</name>
    </ligand>
</feature>
<dbReference type="Pfam" id="PF00696">
    <property type="entry name" value="AA_kinase"/>
    <property type="match status" value="1"/>
</dbReference>
<feature type="binding site" evidence="9">
    <location>
        <position position="61"/>
    </location>
    <ligand>
        <name>substrate</name>
    </ligand>
</feature>
<dbReference type="Proteomes" id="UP000199403">
    <property type="component" value="Unassembled WGS sequence"/>
</dbReference>
<evidence type="ECO:0000256" key="9">
    <source>
        <dbReference type="HAMAP-Rule" id="MF_00082"/>
    </source>
</evidence>
<evidence type="ECO:0000256" key="8">
    <source>
        <dbReference type="ARBA" id="ARBA00048141"/>
    </source>
</evidence>
<keyword evidence="3 9" id="KW-0028">Amino-acid biosynthesis</keyword>
<keyword evidence="4 9" id="KW-0808">Transferase</keyword>
<dbReference type="EMBL" id="FNZH01000001">
    <property type="protein sequence ID" value="SEI83901.1"/>
    <property type="molecule type" value="Genomic_DNA"/>
</dbReference>
<dbReference type="PIRSF" id="PIRSF000728">
    <property type="entry name" value="NAGK"/>
    <property type="match status" value="1"/>
</dbReference>
<evidence type="ECO:0000256" key="5">
    <source>
        <dbReference type="ARBA" id="ARBA00022741"/>
    </source>
</evidence>
<protein>
    <recommendedName>
        <fullName evidence="9">Acetylglutamate kinase</fullName>
        <ecNumber evidence="9">2.7.2.8</ecNumber>
    </recommendedName>
    <alternativeName>
        <fullName evidence="9">N-acetyl-L-glutamate 5-phosphotransferase</fullName>
    </alternativeName>
    <alternativeName>
        <fullName evidence="9">NAG kinase</fullName>
        <shortName evidence="9">NAGK</shortName>
    </alternativeName>
</protein>
<dbReference type="PANTHER" id="PTHR23342">
    <property type="entry name" value="N-ACETYLGLUTAMATE SYNTHASE"/>
    <property type="match status" value="1"/>
</dbReference>
<dbReference type="InterPro" id="IPR037528">
    <property type="entry name" value="ArgB"/>
</dbReference>
<dbReference type="GO" id="GO:0042450">
    <property type="term" value="P:L-arginine biosynthetic process via ornithine"/>
    <property type="evidence" value="ECO:0007669"/>
    <property type="project" value="UniProtKB-UniRule"/>
</dbReference>
<comment type="subcellular location">
    <subcellularLocation>
        <location evidence="9">Cytoplasm</location>
    </subcellularLocation>
</comment>
<dbReference type="RefSeq" id="WP_092168970.1">
    <property type="nucleotide sequence ID" value="NZ_FNZH01000001.1"/>
</dbReference>
<proteinExistence type="inferred from homology"/>
<keyword evidence="5 9" id="KW-0547">Nucleotide-binding</keyword>
<dbReference type="HAMAP" id="MF_00082">
    <property type="entry name" value="ArgB"/>
    <property type="match status" value="1"/>
</dbReference>
<sequence>MEISVIKIGGNVIDHPENASRFLQLFAKFPGKKILVHGGGVLASRIGKAMGIEPQMYRGRRITDRETLGLVTMVYAGLINKNLIAELHTYGQQAIGLTGADGNAIQSVKRPVTDVDYGYVGDVVQVNTQLLESLLQPSIAPVFSAITHDGKGQLLNTNADTIASEIATALARKHKVNLYYCFDKTGVLMDANNDASLIPLINEDIYKELLRDQIIHSGMIPKLENAFNALAKGVVHVWLGLPENLLLASKGKNAGTIIESQKYGLY</sequence>
<dbReference type="NCBIfam" id="TIGR00761">
    <property type="entry name" value="argB"/>
    <property type="match status" value="1"/>
</dbReference>